<comment type="caution">
    <text evidence="1">The sequence shown here is derived from an EMBL/GenBank/DDBJ whole genome shotgun (WGS) entry which is preliminary data.</text>
</comment>
<name>A0A642UIU0_9ASCO</name>
<protein>
    <recommendedName>
        <fullName evidence="3">Arrestin C-terminal-like domain-containing protein</fullName>
    </recommendedName>
</protein>
<dbReference type="OrthoDB" id="2283785at2759"/>
<evidence type="ECO:0000313" key="1">
    <source>
        <dbReference type="EMBL" id="KAA8899904.1"/>
    </source>
</evidence>
<evidence type="ECO:0008006" key="3">
    <source>
        <dbReference type="Google" id="ProtNLM"/>
    </source>
</evidence>
<evidence type="ECO:0000313" key="2">
    <source>
        <dbReference type="Proteomes" id="UP000761534"/>
    </source>
</evidence>
<keyword evidence="2" id="KW-1185">Reference proteome</keyword>
<accession>A0A642UIU0</accession>
<reference evidence="1" key="1">
    <citation type="journal article" date="2019" name="G3 (Bethesda)">
        <title>Genome Assemblies of Two Rare Opportunistic Yeast Pathogens: Diutina rugosa (syn. Candida rugosa) and Trichomonascus ciferrii (syn. Candida ciferrii).</title>
        <authorList>
            <person name="Mixao V."/>
            <person name="Saus E."/>
            <person name="Hansen A.P."/>
            <person name="Lass-Florl C."/>
            <person name="Gabaldon T."/>
        </authorList>
    </citation>
    <scope>NUCLEOTIDE SEQUENCE</scope>
    <source>
        <strain evidence="1">CBS 4856</strain>
    </source>
</reference>
<dbReference type="Proteomes" id="UP000761534">
    <property type="component" value="Unassembled WGS sequence"/>
</dbReference>
<proteinExistence type="predicted"/>
<organism evidence="1 2">
    <name type="scientific">Trichomonascus ciferrii</name>
    <dbReference type="NCBI Taxonomy" id="44093"/>
    <lineage>
        <taxon>Eukaryota</taxon>
        <taxon>Fungi</taxon>
        <taxon>Dikarya</taxon>
        <taxon>Ascomycota</taxon>
        <taxon>Saccharomycotina</taxon>
        <taxon>Dipodascomycetes</taxon>
        <taxon>Dipodascales</taxon>
        <taxon>Trichomonascaceae</taxon>
        <taxon>Trichomonascus</taxon>
        <taxon>Trichomonascus ciferrii complex</taxon>
    </lineage>
</organism>
<dbReference type="AlphaFoldDB" id="A0A642UIU0"/>
<sequence>MECQPPKYKAEDEEEALPEYSLECTVEESFHRDSRKAQTLSLEFKENIVDLAFGLGDIVRGKLCVCPLDEDIVSQGIGIEVILYECYKGKLVHQTTVCNYVIPLEAYPENLRFCYGYTYRFPFSMLIPIHLSDGSLLPPSFNESNLYYVRARLVKDNNRIIEAYEDIVVIPAYGGEELGVGNEKEIFRTCKQLECSAGLFKKAKYGLLALEIPGPLVFIVSSWNASLVPVRVHFDPVEKRHQHLPPEIHTISYKLRSHTTVSGNQVKTILQQQQIDFEKLQWNIPKPDGYFEALAQLPITLPFGDLSYIPTFYSKLTSRTYSIEVTVTTKNHGDITLAAPVVILYDPLRVHEFPRTKRDDSKIPKAIRLPHAPNPTSIDSMVMSSVLRS</sequence>
<dbReference type="EMBL" id="SWFS01000514">
    <property type="protein sequence ID" value="KAA8899904.1"/>
    <property type="molecule type" value="Genomic_DNA"/>
</dbReference>
<gene>
    <name evidence="1" type="ORF">TRICI_006274</name>
</gene>
<dbReference type="VEuPathDB" id="FungiDB:TRICI_006274"/>